<dbReference type="AlphaFoldDB" id="A0A5K1I105"/>
<name>A0A5K1I105_9GAMM</name>
<dbReference type="Gene3D" id="3.40.390.10">
    <property type="entry name" value="Collagenase (Catalytic Domain)"/>
    <property type="match status" value="1"/>
</dbReference>
<organism evidence="2 3">
    <name type="scientific">Halomonas lysinitropha</name>
    <dbReference type="NCBI Taxonomy" id="2607506"/>
    <lineage>
        <taxon>Bacteria</taxon>
        <taxon>Pseudomonadati</taxon>
        <taxon>Pseudomonadota</taxon>
        <taxon>Gammaproteobacteria</taxon>
        <taxon>Oceanospirillales</taxon>
        <taxon>Halomonadaceae</taxon>
        <taxon>Halomonas</taxon>
    </lineage>
</organism>
<reference evidence="2 3" key="1">
    <citation type="submission" date="2019-09" db="EMBL/GenBank/DDBJ databases">
        <authorList>
            <person name="Criscuolo A."/>
        </authorList>
    </citation>
    <scope>NUCLEOTIDE SEQUENCE [LARGE SCALE GENOMIC DNA]</scope>
    <source>
        <strain evidence="3">3(2)</strain>
    </source>
</reference>
<evidence type="ECO:0000256" key="1">
    <source>
        <dbReference type="SAM" id="MobiDB-lite"/>
    </source>
</evidence>
<proteinExistence type="predicted"/>
<sequence length="279" mass="32008">MLGRLRRWQAERFETRHPLPDAEWREARDRLPLLAALSDTEAERLGWRAWRLLHTKRVSLHPELAETTPFDERARLALAAQACLLTLGWEEEEHQEAFANVHEILILPEAFRRRVADMDEAGVVHEYIDERAGETSSQGPVVVSFPDLMESGDFTGFNVLIHELAHKLDLGNSLDVDGFPPLPREIDAKEWYRVFMGVWEDLQSRLARGEPTPIDDYAATHPGECFAVCCEHFFTAPDALERAYPELYALLGRYFRQNPQARLPTPTHEHSGSRDPARH</sequence>
<dbReference type="GO" id="GO:0005829">
    <property type="term" value="C:cytosol"/>
    <property type="evidence" value="ECO:0007669"/>
    <property type="project" value="TreeGrafter"/>
</dbReference>
<dbReference type="PANTHER" id="PTHR30164:SF2">
    <property type="entry name" value="PROTEIN MTFA"/>
    <property type="match status" value="1"/>
</dbReference>
<dbReference type="Gene3D" id="1.10.472.150">
    <property type="entry name" value="Glucose-regulated metallo-peptidase M90, N-terminal domain"/>
    <property type="match status" value="1"/>
</dbReference>
<dbReference type="PANTHER" id="PTHR30164">
    <property type="entry name" value="MTFA PEPTIDASE"/>
    <property type="match status" value="1"/>
</dbReference>
<protein>
    <submittedName>
        <fullName evidence="2">Protein MtfA</fullName>
    </submittedName>
</protein>
<dbReference type="RefSeq" id="WP_151442822.1">
    <property type="nucleotide sequence ID" value="NZ_CABVOU010000027.1"/>
</dbReference>
<dbReference type="GO" id="GO:0008237">
    <property type="term" value="F:metallopeptidase activity"/>
    <property type="evidence" value="ECO:0007669"/>
    <property type="project" value="InterPro"/>
</dbReference>
<dbReference type="InterPro" id="IPR024079">
    <property type="entry name" value="MetalloPept_cat_dom_sf"/>
</dbReference>
<evidence type="ECO:0000313" key="3">
    <source>
        <dbReference type="Proteomes" id="UP000326725"/>
    </source>
</evidence>
<dbReference type="CDD" id="cd20169">
    <property type="entry name" value="Peptidase_M90_mtfA"/>
    <property type="match status" value="1"/>
</dbReference>
<keyword evidence="3" id="KW-1185">Reference proteome</keyword>
<gene>
    <name evidence="2" type="primary">mtfA</name>
    <name evidence="2" type="ORF">HALO32_01151</name>
</gene>
<dbReference type="SUPFAM" id="SSF55486">
    <property type="entry name" value="Metalloproteases ('zincins'), catalytic domain"/>
    <property type="match status" value="1"/>
</dbReference>
<dbReference type="InterPro" id="IPR010384">
    <property type="entry name" value="MtfA_fam"/>
</dbReference>
<dbReference type="InterPro" id="IPR042252">
    <property type="entry name" value="MtfA_N"/>
</dbReference>
<accession>A0A5K1I105</accession>
<dbReference type="Proteomes" id="UP000326725">
    <property type="component" value="Unassembled WGS sequence"/>
</dbReference>
<dbReference type="Pfam" id="PF06167">
    <property type="entry name" value="Peptidase_M90"/>
    <property type="match status" value="1"/>
</dbReference>
<dbReference type="EMBL" id="CABVOU010000027">
    <property type="protein sequence ID" value="VVZ95086.1"/>
    <property type="molecule type" value="Genomic_DNA"/>
</dbReference>
<dbReference type="GO" id="GO:0004177">
    <property type="term" value="F:aminopeptidase activity"/>
    <property type="evidence" value="ECO:0007669"/>
    <property type="project" value="TreeGrafter"/>
</dbReference>
<feature type="region of interest" description="Disordered" evidence="1">
    <location>
        <begin position="260"/>
        <end position="279"/>
    </location>
</feature>
<evidence type="ECO:0000313" key="2">
    <source>
        <dbReference type="EMBL" id="VVZ95086.1"/>
    </source>
</evidence>
<feature type="compositionally biased region" description="Basic and acidic residues" evidence="1">
    <location>
        <begin position="267"/>
        <end position="279"/>
    </location>
</feature>